<evidence type="ECO:0000256" key="2">
    <source>
        <dbReference type="SAM" id="SignalP"/>
    </source>
</evidence>
<reference evidence="5 6" key="1">
    <citation type="submission" date="2019-03" db="EMBL/GenBank/DDBJ databases">
        <authorList>
            <person name="Gaulin E."/>
            <person name="Dumas B."/>
        </authorList>
    </citation>
    <scope>NUCLEOTIDE SEQUENCE [LARGE SCALE GENOMIC DNA]</scope>
    <source>
        <strain evidence="5">CBS 568.67</strain>
    </source>
</reference>
<keyword evidence="6" id="KW-1185">Reference proteome</keyword>
<dbReference type="PANTHER" id="PTHR24260:SF136">
    <property type="entry name" value="GH08193P-RELATED"/>
    <property type="match status" value="1"/>
</dbReference>
<dbReference type="Gene3D" id="2.40.10.10">
    <property type="entry name" value="Trypsin-like serine proteases"/>
    <property type="match status" value="1"/>
</dbReference>
<name>A0A485LJA9_9STRA</name>
<dbReference type="OrthoDB" id="122635at2759"/>
<dbReference type="InterPro" id="IPR001254">
    <property type="entry name" value="Trypsin_dom"/>
</dbReference>
<dbReference type="InterPro" id="IPR043504">
    <property type="entry name" value="Peptidase_S1_PA_chymotrypsin"/>
</dbReference>
<protein>
    <submittedName>
        <fullName evidence="5">Aste57867_21322 protein</fullName>
    </submittedName>
</protein>
<sequence length="286" mass="30526">MTFYVATCLFLVAATSMDVTDATIYRPLDHHRIVGGTPASDFGFPWMAGIRTTPTGNASCAGTLIAPNYILTAAQCMSFYRFTPPVFYVAIGSPYLNGTGAENITVTDFWIHPQFIPYHPTTFRVGLQYDVAILKLSTPSSKTPIRLGSDQVQANTPASVLGWGAISPNDSVFSPMLKQAKATILDDNDCEARIRASNYSNFDQWNITASHVCAGGIKDTGVCRGDAGGPLVVQSAATGGFVLVGDVSFGGPCASGIPDVYGRLTGVREFIDHRVSGHQWVSQNAS</sequence>
<evidence type="ECO:0000259" key="3">
    <source>
        <dbReference type="PROSITE" id="PS50240"/>
    </source>
</evidence>
<dbReference type="InterPro" id="IPR051333">
    <property type="entry name" value="CLIP_Serine_Protease"/>
</dbReference>
<dbReference type="PROSITE" id="PS50240">
    <property type="entry name" value="TRYPSIN_DOM"/>
    <property type="match status" value="1"/>
</dbReference>
<organism evidence="5 6">
    <name type="scientific">Aphanomyces stellatus</name>
    <dbReference type="NCBI Taxonomy" id="120398"/>
    <lineage>
        <taxon>Eukaryota</taxon>
        <taxon>Sar</taxon>
        <taxon>Stramenopiles</taxon>
        <taxon>Oomycota</taxon>
        <taxon>Saprolegniomycetes</taxon>
        <taxon>Saprolegniales</taxon>
        <taxon>Verrucalvaceae</taxon>
        <taxon>Aphanomyces</taxon>
    </lineage>
</organism>
<proteinExistence type="predicted"/>
<keyword evidence="2" id="KW-0732">Signal</keyword>
<dbReference type="PRINTS" id="PR00722">
    <property type="entry name" value="CHYMOTRYPSIN"/>
</dbReference>
<dbReference type="GO" id="GO:0006508">
    <property type="term" value="P:proteolysis"/>
    <property type="evidence" value="ECO:0007669"/>
    <property type="project" value="InterPro"/>
</dbReference>
<evidence type="ECO:0000256" key="1">
    <source>
        <dbReference type="ARBA" id="ARBA00023026"/>
    </source>
</evidence>
<dbReference type="Pfam" id="PF00089">
    <property type="entry name" value="Trypsin"/>
    <property type="match status" value="1"/>
</dbReference>
<feature type="domain" description="Peptidase S1" evidence="3">
    <location>
        <begin position="33"/>
        <end position="286"/>
    </location>
</feature>
<evidence type="ECO:0000313" key="6">
    <source>
        <dbReference type="Proteomes" id="UP000332933"/>
    </source>
</evidence>
<dbReference type="AlphaFoldDB" id="A0A485LJA9"/>
<dbReference type="CDD" id="cd00190">
    <property type="entry name" value="Tryp_SPc"/>
    <property type="match status" value="1"/>
</dbReference>
<feature type="signal peptide" evidence="2">
    <location>
        <begin position="1"/>
        <end position="22"/>
    </location>
</feature>
<evidence type="ECO:0000313" key="5">
    <source>
        <dbReference type="EMBL" id="VFT97994.1"/>
    </source>
</evidence>
<gene>
    <name evidence="5" type="primary">Aste57867_21322</name>
    <name evidence="4" type="ORF">As57867_021253</name>
    <name evidence="5" type="ORF">ASTE57867_21322</name>
</gene>
<dbReference type="SMART" id="SM00020">
    <property type="entry name" value="Tryp_SPc"/>
    <property type="match status" value="1"/>
</dbReference>
<accession>A0A485LJA9</accession>
<dbReference type="SUPFAM" id="SSF50494">
    <property type="entry name" value="Trypsin-like serine proteases"/>
    <property type="match status" value="1"/>
</dbReference>
<dbReference type="InterPro" id="IPR001314">
    <property type="entry name" value="Peptidase_S1A"/>
</dbReference>
<dbReference type="InterPro" id="IPR009003">
    <property type="entry name" value="Peptidase_S1_PA"/>
</dbReference>
<dbReference type="EMBL" id="CAADRA010006994">
    <property type="protein sequence ID" value="VFT97994.1"/>
    <property type="molecule type" value="Genomic_DNA"/>
</dbReference>
<keyword evidence="1" id="KW-0843">Virulence</keyword>
<dbReference type="PANTHER" id="PTHR24260">
    <property type="match status" value="1"/>
</dbReference>
<evidence type="ECO:0000313" key="4">
    <source>
        <dbReference type="EMBL" id="KAF0686890.1"/>
    </source>
</evidence>
<dbReference type="Proteomes" id="UP000332933">
    <property type="component" value="Unassembled WGS sequence"/>
</dbReference>
<feature type="chain" id="PRO_5033437604" evidence="2">
    <location>
        <begin position="23"/>
        <end position="286"/>
    </location>
</feature>
<reference evidence="4" key="2">
    <citation type="submission" date="2019-06" db="EMBL/GenBank/DDBJ databases">
        <title>Genomics analysis of Aphanomyces spp. identifies a new class of oomycete effector associated with host adaptation.</title>
        <authorList>
            <person name="Gaulin E."/>
        </authorList>
    </citation>
    <scope>NUCLEOTIDE SEQUENCE</scope>
    <source>
        <strain evidence="4">CBS 578.67</strain>
    </source>
</reference>
<dbReference type="EMBL" id="VJMH01006968">
    <property type="protein sequence ID" value="KAF0686890.1"/>
    <property type="molecule type" value="Genomic_DNA"/>
</dbReference>
<dbReference type="GO" id="GO:0004252">
    <property type="term" value="F:serine-type endopeptidase activity"/>
    <property type="evidence" value="ECO:0007669"/>
    <property type="project" value="InterPro"/>
</dbReference>